<dbReference type="Gene3D" id="3.10.350.10">
    <property type="entry name" value="LysM domain"/>
    <property type="match status" value="1"/>
</dbReference>
<dbReference type="Proteomes" id="UP001208656">
    <property type="component" value="Unassembled WGS sequence"/>
</dbReference>
<evidence type="ECO:0000313" key="4">
    <source>
        <dbReference type="EMBL" id="MCU9593850.1"/>
    </source>
</evidence>
<reference evidence="4 5" key="1">
    <citation type="submission" date="2022-10" db="EMBL/GenBank/DDBJ databases">
        <title>Description of Fervidibacillus gen. nov. in the family Fervidibacillaceae fam. nov. with two species, Fervidibacillus albus sp. nov., and Fervidibacillus halotolerans sp. nov., isolated from tidal flat sediments.</title>
        <authorList>
            <person name="Kwon K.K."/>
            <person name="Yang S.-H."/>
        </authorList>
    </citation>
    <scope>NUCLEOTIDE SEQUENCE [LARGE SCALE GENOMIC DNA]</scope>
    <source>
        <strain evidence="4 5">DSM 23332</strain>
    </source>
</reference>
<dbReference type="Gene3D" id="2.70.70.10">
    <property type="entry name" value="Glucose Permease (Domain IIA)"/>
    <property type="match status" value="1"/>
</dbReference>
<gene>
    <name evidence="4" type="ORF">OEV82_05220</name>
</gene>
<dbReference type="PANTHER" id="PTHR21666:SF270">
    <property type="entry name" value="MUREIN HYDROLASE ACTIVATOR ENVC"/>
    <property type="match status" value="1"/>
</dbReference>
<proteinExistence type="predicted"/>
<evidence type="ECO:0000313" key="5">
    <source>
        <dbReference type="Proteomes" id="UP001208656"/>
    </source>
</evidence>
<dbReference type="RefSeq" id="WP_263061254.1">
    <property type="nucleotide sequence ID" value="NZ_JAOUSE010000009.1"/>
</dbReference>
<dbReference type="InterPro" id="IPR018392">
    <property type="entry name" value="LysM"/>
</dbReference>
<evidence type="ECO:0000259" key="3">
    <source>
        <dbReference type="PROSITE" id="PS51782"/>
    </source>
</evidence>
<dbReference type="EMBL" id="JAOUSE010000009">
    <property type="protein sequence ID" value="MCU9593850.1"/>
    <property type="molecule type" value="Genomic_DNA"/>
</dbReference>
<dbReference type="InterPro" id="IPR016047">
    <property type="entry name" value="M23ase_b-sheet_dom"/>
</dbReference>
<evidence type="ECO:0000259" key="2">
    <source>
        <dbReference type="PROSITE" id="PS51109"/>
    </source>
</evidence>
<sequence length="483" mass="54194">MSFKLKEYWSKMTEQTERVRLNSKLTLRKSVVTIFIISSISANATAIAAENINDKTIYHVYDGDLYIGAVSDKTKVDKQIQEKILEIEKNYKNHDFDYNTDELVIKPQRNFQNAEVNEEEVLSYLNSEYELDVNAVALKINGKIIAYLEDEKKLEKVLQMVKFNYVSDQEPEKLEHSSNLDASRIVDVKISKNVTVSMESVAPEKVMTVDETVQLLQKGSVSEEKYTVQKGDVLSTIAAKHGLKLKELLDLNPKVNEDTPLQIGDELVVTVNQPYLDVIVQKEVRATEPVPYETKYIEDDAMYKGESKVVENGSNGERKRIYKVSEKNGKQASKEVVQETIVKEPVTEVIRIGTKEIPSKGTGELIWPTKGGYISSKQGYRRGKMHKGIDIARPSDRSILAADTGTVVFAGEDGGYGNKVVIDHNNGMRTLYAHLSSIDVSVGQTVQKGSKIGIMGSTGNSTGIHLHFEVYQNNKLQNPLNYF</sequence>
<dbReference type="PROSITE" id="PS51782">
    <property type="entry name" value="LYSM"/>
    <property type="match status" value="1"/>
</dbReference>
<dbReference type="InterPro" id="IPR050570">
    <property type="entry name" value="Cell_wall_metabolism_enzyme"/>
</dbReference>
<organism evidence="4 5">
    <name type="scientific">Pallidibacillus thermolactis</name>
    <dbReference type="NCBI Taxonomy" id="251051"/>
    <lineage>
        <taxon>Bacteria</taxon>
        <taxon>Bacillati</taxon>
        <taxon>Bacillota</taxon>
        <taxon>Bacilli</taxon>
        <taxon>Bacillales</taxon>
        <taxon>Bacillaceae</taxon>
        <taxon>Pallidibacillus</taxon>
    </lineage>
</organism>
<name>A0ABT2WDV7_9BACI</name>
<dbReference type="PROSITE" id="PS51109">
    <property type="entry name" value="G5"/>
    <property type="match status" value="1"/>
</dbReference>
<dbReference type="SUPFAM" id="SSF51261">
    <property type="entry name" value="Duplicated hybrid motif"/>
    <property type="match status" value="1"/>
</dbReference>
<dbReference type="CDD" id="cd00118">
    <property type="entry name" value="LysM"/>
    <property type="match status" value="1"/>
</dbReference>
<dbReference type="SMART" id="SM01208">
    <property type="entry name" value="G5"/>
    <property type="match status" value="1"/>
</dbReference>
<protein>
    <submittedName>
        <fullName evidence="4">Peptidoglycan DD-metalloendopeptidase family protein</fullName>
    </submittedName>
</protein>
<dbReference type="InterPro" id="IPR011055">
    <property type="entry name" value="Dup_hybrid_motif"/>
</dbReference>
<dbReference type="InterPro" id="IPR011098">
    <property type="entry name" value="G5_dom"/>
</dbReference>
<dbReference type="SUPFAM" id="SSF54106">
    <property type="entry name" value="LysM domain"/>
    <property type="match status" value="1"/>
</dbReference>
<feature type="domain" description="G5" evidence="2">
    <location>
        <begin position="276"/>
        <end position="356"/>
    </location>
</feature>
<evidence type="ECO:0000256" key="1">
    <source>
        <dbReference type="ARBA" id="ARBA00022729"/>
    </source>
</evidence>
<comment type="caution">
    <text evidence="4">The sequence shown here is derived from an EMBL/GenBank/DDBJ whole genome shotgun (WGS) entry which is preliminary data.</text>
</comment>
<keyword evidence="5" id="KW-1185">Reference proteome</keyword>
<accession>A0ABT2WDV7</accession>
<dbReference type="Pfam" id="PF01551">
    <property type="entry name" value="Peptidase_M23"/>
    <property type="match status" value="1"/>
</dbReference>
<dbReference type="SMART" id="SM00257">
    <property type="entry name" value="LysM"/>
    <property type="match status" value="1"/>
</dbReference>
<dbReference type="Pfam" id="PF07501">
    <property type="entry name" value="G5"/>
    <property type="match status" value="1"/>
</dbReference>
<dbReference type="CDD" id="cd12797">
    <property type="entry name" value="M23_peptidase"/>
    <property type="match status" value="1"/>
</dbReference>
<dbReference type="Gene3D" id="2.20.230.10">
    <property type="entry name" value="Resuscitation-promoting factor rpfb"/>
    <property type="match status" value="1"/>
</dbReference>
<dbReference type="Pfam" id="PF01476">
    <property type="entry name" value="LysM"/>
    <property type="match status" value="1"/>
</dbReference>
<feature type="domain" description="LysM" evidence="3">
    <location>
        <begin position="224"/>
        <end position="269"/>
    </location>
</feature>
<dbReference type="PANTHER" id="PTHR21666">
    <property type="entry name" value="PEPTIDASE-RELATED"/>
    <property type="match status" value="1"/>
</dbReference>
<keyword evidence="1" id="KW-0732">Signal</keyword>
<dbReference type="InterPro" id="IPR036779">
    <property type="entry name" value="LysM_dom_sf"/>
</dbReference>